<evidence type="ECO:0000313" key="6">
    <source>
        <dbReference type="Proteomes" id="UP001341297"/>
    </source>
</evidence>
<dbReference type="Proteomes" id="UP000036168">
    <property type="component" value="Unassembled WGS sequence"/>
</dbReference>
<evidence type="ECO:0000256" key="1">
    <source>
        <dbReference type="ARBA" id="ARBA00034117"/>
    </source>
</evidence>
<evidence type="ECO:0000259" key="2">
    <source>
        <dbReference type="PROSITE" id="PS51756"/>
    </source>
</evidence>
<proteinExistence type="inferred from homology"/>
<sequence>MKVYEANSLLAAMNKRLEEYQSFREGLVSLKHAFQGVADLDDEFQGKGADNIKAFYSGQAGIVDDWLDLVDMQIQFLNGVSGAMADARLSGGTFVDMEFLENQLVLACTNSKTMVSEQKKELTGILEKIEDLITLHTFSAPEFEQHIHAAYKVLTDTIQAVHDLDRLLMKEYEASEIAQQLIKKDHAALIGATGKGKSASPIRYNTKAYQETEAYRLKKDIHKRAENYIKIKKDEAKARMTANIHEEPANGTTG</sequence>
<keyword evidence="6" id="KW-1185">Reference proteome</keyword>
<protein>
    <submittedName>
        <fullName evidence="4">LXG domain-containing protein</fullName>
    </submittedName>
    <submittedName>
        <fullName evidence="3">Transposase</fullName>
    </submittedName>
</protein>
<comment type="caution">
    <text evidence="3">The sequence shown here is derived from an EMBL/GenBank/DDBJ whole genome shotgun (WGS) entry which is preliminary data.</text>
</comment>
<reference evidence="4 6" key="3">
    <citation type="submission" date="2023-03" db="EMBL/GenBank/DDBJ databases">
        <title>Agriculturally important microbes genome sequencing.</title>
        <authorList>
            <person name="Dunlap C."/>
        </authorList>
    </citation>
    <scope>NUCLEOTIDE SEQUENCE [LARGE SCALE GENOMIC DNA]</scope>
    <source>
        <strain evidence="4 6">CBP-3203</strain>
    </source>
</reference>
<dbReference type="InterPro" id="IPR051768">
    <property type="entry name" value="Bact_secretion_toxin"/>
</dbReference>
<name>A0A0T6BVR3_9BACI</name>
<dbReference type="EMBL" id="JARRTL010000007">
    <property type="protein sequence ID" value="MEC0484368.1"/>
    <property type="molecule type" value="Genomic_DNA"/>
</dbReference>
<dbReference type="PANTHER" id="PTHR34976:SF2">
    <property type="entry name" value="TYPE VII SECRETION SYSTEM PROTEIN ESSD"/>
    <property type="match status" value="1"/>
</dbReference>
<reference evidence="3" key="2">
    <citation type="submission" date="2015-10" db="EMBL/GenBank/DDBJ databases">
        <authorList>
            <person name="Gilbert D.G."/>
        </authorList>
    </citation>
    <scope>NUCLEOTIDE SEQUENCE</scope>
    <source>
        <strain evidence="3">GO-13</strain>
    </source>
</reference>
<dbReference type="OrthoDB" id="7182479at2"/>
<dbReference type="PROSITE" id="PS51756">
    <property type="entry name" value="LXG"/>
    <property type="match status" value="1"/>
</dbReference>
<reference evidence="3 5" key="1">
    <citation type="journal article" date="2015" name="Int. J. Syst. Evol. Microbiol.">
        <title>Bacillus glycinifermentans sp. nov., isolated from fermented soybean paste.</title>
        <authorList>
            <person name="Kim S.J."/>
            <person name="Dunlap C.A."/>
            <person name="Kwon S.W."/>
            <person name="Rooney A.P."/>
        </authorList>
    </citation>
    <scope>NUCLEOTIDE SEQUENCE [LARGE SCALE GENOMIC DNA]</scope>
    <source>
        <strain evidence="3 5">GO-13</strain>
    </source>
</reference>
<accession>A0A0T6BVR3</accession>
<evidence type="ECO:0000313" key="4">
    <source>
        <dbReference type="EMBL" id="MEC0484368.1"/>
    </source>
</evidence>
<evidence type="ECO:0000313" key="3">
    <source>
        <dbReference type="EMBL" id="KRT95735.1"/>
    </source>
</evidence>
<dbReference type="InterPro" id="IPR006829">
    <property type="entry name" value="LXG_dom"/>
</dbReference>
<dbReference type="PANTHER" id="PTHR34976">
    <property type="entry name" value="RIBONUCLEASE YQCG-RELATED"/>
    <property type="match status" value="1"/>
</dbReference>
<feature type="domain" description="LXG" evidence="2">
    <location>
        <begin position="1"/>
        <end position="235"/>
    </location>
</feature>
<dbReference type="RefSeq" id="WP_057957394.1">
    <property type="nucleotide sequence ID" value="NZ_CP023481.1"/>
</dbReference>
<dbReference type="Proteomes" id="UP001341297">
    <property type="component" value="Unassembled WGS sequence"/>
</dbReference>
<dbReference type="AlphaFoldDB" id="A0A0T6BVR3"/>
<dbReference type="Pfam" id="PF04740">
    <property type="entry name" value="LXG"/>
    <property type="match status" value="1"/>
</dbReference>
<comment type="similarity">
    <text evidence="1">In the N-terminal section; belongs to the LXG family.</text>
</comment>
<evidence type="ECO:0000313" key="5">
    <source>
        <dbReference type="Proteomes" id="UP000036168"/>
    </source>
</evidence>
<organism evidence="3 5">
    <name type="scientific">Bacillus glycinifermentans</name>
    <dbReference type="NCBI Taxonomy" id="1664069"/>
    <lineage>
        <taxon>Bacteria</taxon>
        <taxon>Bacillati</taxon>
        <taxon>Bacillota</taxon>
        <taxon>Bacilli</taxon>
        <taxon>Bacillales</taxon>
        <taxon>Bacillaceae</taxon>
        <taxon>Bacillus</taxon>
    </lineage>
</organism>
<gene>
    <name evidence="3" type="ORF">AB447_201120</name>
    <name evidence="4" type="ORF">P8828_05830</name>
</gene>
<dbReference type="EMBL" id="LECW02000001">
    <property type="protein sequence ID" value="KRT95735.1"/>
    <property type="molecule type" value="Genomic_DNA"/>
</dbReference>